<dbReference type="InterPro" id="IPR036915">
    <property type="entry name" value="Cyclin-like_sf"/>
</dbReference>
<evidence type="ECO:0000256" key="3">
    <source>
        <dbReference type="ARBA" id="ARBA00022840"/>
    </source>
</evidence>
<reference evidence="6 7" key="1">
    <citation type="submission" date="2014-10" db="EMBL/GenBank/DDBJ databases">
        <title>Pan-genome analysis of Brazilian lineage A amoebal mimiviruses.</title>
        <authorList>
            <person name="Assis F.L."/>
            <person name="Abrahao J.S."/>
            <person name="Kroon E.G."/>
            <person name="Dornas F.P."/>
            <person name="Andrade K.R."/>
            <person name="Borato P.V.M."/>
            <person name="Pilotto M.R."/>
            <person name="Benamar S."/>
            <person name="LaScola B."/>
            <person name="Colson P."/>
        </authorList>
    </citation>
    <scope>NUCLEOTIDE SEQUENCE [LARGE SCALE GENOMIC DNA]</scope>
    <source>
        <strain evidence="6 7">Kroon</strain>
    </source>
</reference>
<keyword evidence="3" id="KW-0067">ATP-binding</keyword>
<evidence type="ECO:0000259" key="5">
    <source>
        <dbReference type="PROSITE" id="PS50011"/>
    </source>
</evidence>
<feature type="domain" description="Protein kinase" evidence="5">
    <location>
        <begin position="266"/>
        <end position="550"/>
    </location>
</feature>
<organism evidence="6 7">
    <name type="scientific">Acanthamoeba polyphaga mimivirus Kroon</name>
    <dbReference type="NCBI Taxonomy" id="3069720"/>
    <lineage>
        <taxon>Viruses</taxon>
        <taxon>Varidnaviria</taxon>
        <taxon>Bamfordvirae</taxon>
        <taxon>Nucleocytoviricota</taxon>
        <taxon>Megaviricetes</taxon>
        <taxon>Imitervirales</taxon>
        <taxon>Mimiviridae</taxon>
        <taxon>Megamimivirinae</taxon>
        <taxon>Mimivirus</taxon>
        <taxon>Mimivirus lagoaense</taxon>
    </lineage>
</organism>
<name>A0A0G2YA96_9VIRU</name>
<dbReference type="GO" id="GO:0051301">
    <property type="term" value="P:cell division"/>
    <property type="evidence" value="ECO:0007669"/>
    <property type="project" value="UniProtKB-KW"/>
</dbReference>
<accession>A0A0G2YA96</accession>
<evidence type="ECO:0000256" key="2">
    <source>
        <dbReference type="ARBA" id="ARBA00022741"/>
    </source>
</evidence>
<dbReference type="GO" id="GO:0005524">
    <property type="term" value="F:ATP binding"/>
    <property type="evidence" value="ECO:0007669"/>
    <property type="project" value="UniProtKB-KW"/>
</dbReference>
<dbReference type="Pfam" id="PF00069">
    <property type="entry name" value="Pkinase"/>
    <property type="match status" value="1"/>
</dbReference>
<keyword evidence="6" id="KW-0808">Transferase</keyword>
<dbReference type="InterPro" id="IPR000719">
    <property type="entry name" value="Prot_kinase_dom"/>
</dbReference>
<evidence type="ECO:0000313" key="7">
    <source>
        <dbReference type="Proteomes" id="UP000240461"/>
    </source>
</evidence>
<keyword evidence="7" id="KW-1185">Reference proteome</keyword>
<dbReference type="PANTHER" id="PTHR24055">
    <property type="entry name" value="MITOGEN-ACTIVATED PROTEIN KINASE"/>
    <property type="match status" value="1"/>
</dbReference>
<dbReference type="SUPFAM" id="SSF47954">
    <property type="entry name" value="Cyclin-like"/>
    <property type="match status" value="1"/>
</dbReference>
<evidence type="ECO:0000256" key="1">
    <source>
        <dbReference type="ARBA" id="ARBA00022618"/>
    </source>
</evidence>
<dbReference type="Pfam" id="PF00134">
    <property type="entry name" value="Cyclin_N"/>
    <property type="match status" value="1"/>
</dbReference>
<dbReference type="PROSITE" id="PS50011">
    <property type="entry name" value="PROTEIN_KINASE_DOM"/>
    <property type="match status" value="1"/>
</dbReference>
<keyword evidence="1" id="KW-0132">Cell division</keyword>
<proteinExistence type="predicted"/>
<dbReference type="PROSITE" id="PS00109">
    <property type="entry name" value="PROTEIN_KINASE_TYR"/>
    <property type="match status" value="1"/>
</dbReference>
<keyword evidence="2" id="KW-0547">Nucleotide-binding</keyword>
<keyword evidence="4" id="KW-0131">Cell cycle</keyword>
<dbReference type="EMBL" id="KM982402">
    <property type="protein sequence ID" value="AKI80001.1"/>
    <property type="molecule type" value="Genomic_DNA"/>
</dbReference>
<dbReference type="Proteomes" id="UP000240461">
    <property type="component" value="Segment"/>
</dbReference>
<dbReference type="SUPFAM" id="SSF56112">
    <property type="entry name" value="Protein kinase-like (PK-like)"/>
    <property type="match status" value="1"/>
</dbReference>
<dbReference type="GO" id="GO:0004672">
    <property type="term" value="F:protein kinase activity"/>
    <property type="evidence" value="ECO:0007669"/>
    <property type="project" value="InterPro"/>
</dbReference>
<dbReference type="Gene3D" id="1.10.510.10">
    <property type="entry name" value="Transferase(Phosphotransferase) domain 1"/>
    <property type="match status" value="1"/>
</dbReference>
<dbReference type="Gene3D" id="3.30.200.20">
    <property type="entry name" value="Phosphorylase Kinase, domain 1"/>
    <property type="match status" value="1"/>
</dbReference>
<protein>
    <submittedName>
        <fullName evidence="6">Serine/threonine-protein kinase</fullName>
    </submittedName>
</protein>
<dbReference type="InterPro" id="IPR006671">
    <property type="entry name" value="Cyclin_N"/>
</dbReference>
<dbReference type="InterPro" id="IPR050117">
    <property type="entry name" value="MAPK"/>
</dbReference>
<dbReference type="FunFam" id="1.10.472.10:FF:000001">
    <property type="entry name" value="G2/mitotic-specific cyclin"/>
    <property type="match status" value="1"/>
</dbReference>
<evidence type="ECO:0000313" key="6">
    <source>
        <dbReference type="EMBL" id="AKI80001.1"/>
    </source>
</evidence>
<dbReference type="InterPro" id="IPR013763">
    <property type="entry name" value="Cyclin-like_dom"/>
</dbReference>
<keyword evidence="6" id="KW-0418">Kinase</keyword>
<dbReference type="InterPro" id="IPR008266">
    <property type="entry name" value="Tyr_kinase_AS"/>
</dbReference>
<dbReference type="KEGG" id="vg:80513799"/>
<sequence>MNKSIKMVCFSKYSGITLDMRLILIDWLIEVHYEYECDIDTLCLAIVLVDEFVDRIDKIDRKYFQCIGICCMNIATKILEPEHIGSENCNYISASQYTTDVIVSYEKNILRTLDFHLVRKTILDSLWNKIKDFSKEKKNMGIFFAIVSMTSDKYKCFSCEKIADGIIKLVDLIDNYPIDSIDYTNEINTDIILRYIWSQLTMCTNKKLDGYTDLIKNLEIDFEFMKKLTNNIILKPKIVLFPSKNLESYVPLRHCFQYDTEDISSVTVVKNLGEGTYGTVDLVTLNASKTAIKTQKKLNEEISPDMVNEIVFLRITDHPNIIKLYGYHLGSQIKLVLEPMESSLRRFIIDDRWNNLHKIQEKSNNIISDNQKIFYIKQLLEGLKYLHENHIIHGDLTCSNILISKSRLKICDFGSAKKFSPKNKLNYKTSKCSLWYRAIELLLDQDYDEKIDIWSVACICGFILGDSLFDGDNESEIIENIFSHLGTPDPIIFESKTSINIPIKKYKFVGFKKLEEKYPDITSIIYRMLSYDSKVRISASQTLEEFNKFNSD</sequence>
<evidence type="ECO:0000256" key="4">
    <source>
        <dbReference type="ARBA" id="ARBA00023306"/>
    </source>
</evidence>
<dbReference type="InterPro" id="IPR011009">
    <property type="entry name" value="Kinase-like_dom_sf"/>
</dbReference>
<dbReference type="Gene3D" id="1.10.472.10">
    <property type="entry name" value="Cyclin-like"/>
    <property type="match status" value="2"/>
</dbReference>
<dbReference type="SMART" id="SM00385">
    <property type="entry name" value="CYCLIN"/>
    <property type="match status" value="1"/>
</dbReference>